<comment type="caution">
    <text evidence="1">The sequence shown here is derived from an EMBL/GenBank/DDBJ whole genome shotgun (WGS) entry which is preliminary data.</text>
</comment>
<sequence>MEVVVRGITAGAPSSRIDASQQLIALKSHVDDLDESLDDAKLEQIIVHPEYDRVTSVCCLPDSRDHAGVKGCRNNSANELAMPMEIPAAYHGQHGLGQPPGARWRQFLWDT</sequence>
<gene>
    <name evidence="1" type="ORF">BIW11_05086</name>
</gene>
<evidence type="ECO:0000313" key="1">
    <source>
        <dbReference type="EMBL" id="OQR80390.1"/>
    </source>
</evidence>
<name>A0A1V9Y3U0_9ACAR</name>
<dbReference type="AlphaFoldDB" id="A0A1V9Y3U0"/>
<organism evidence="1 2">
    <name type="scientific">Tropilaelaps mercedesae</name>
    <dbReference type="NCBI Taxonomy" id="418985"/>
    <lineage>
        <taxon>Eukaryota</taxon>
        <taxon>Metazoa</taxon>
        <taxon>Ecdysozoa</taxon>
        <taxon>Arthropoda</taxon>
        <taxon>Chelicerata</taxon>
        <taxon>Arachnida</taxon>
        <taxon>Acari</taxon>
        <taxon>Parasitiformes</taxon>
        <taxon>Mesostigmata</taxon>
        <taxon>Gamasina</taxon>
        <taxon>Dermanyssoidea</taxon>
        <taxon>Laelapidae</taxon>
        <taxon>Tropilaelaps</taxon>
    </lineage>
</organism>
<proteinExistence type="predicted"/>
<evidence type="ECO:0000313" key="2">
    <source>
        <dbReference type="Proteomes" id="UP000192247"/>
    </source>
</evidence>
<dbReference type="EMBL" id="MNPL01000049">
    <property type="protein sequence ID" value="OQR80390.1"/>
    <property type="molecule type" value="Genomic_DNA"/>
</dbReference>
<dbReference type="InParanoid" id="A0A1V9Y3U0"/>
<reference evidence="1 2" key="1">
    <citation type="journal article" date="2017" name="Gigascience">
        <title>Draft genome of the honey bee ectoparasitic mite, Tropilaelaps mercedesae, is shaped by the parasitic life history.</title>
        <authorList>
            <person name="Dong X."/>
            <person name="Armstrong S.D."/>
            <person name="Xia D."/>
            <person name="Makepeace B.L."/>
            <person name="Darby A.C."/>
            <person name="Kadowaki T."/>
        </authorList>
    </citation>
    <scope>NUCLEOTIDE SEQUENCE [LARGE SCALE GENOMIC DNA]</scope>
    <source>
        <strain evidence="1">Wuxi-XJTLU</strain>
    </source>
</reference>
<accession>A0A1V9Y3U0</accession>
<keyword evidence="2" id="KW-1185">Reference proteome</keyword>
<dbReference type="Proteomes" id="UP000192247">
    <property type="component" value="Unassembled WGS sequence"/>
</dbReference>
<protein>
    <submittedName>
        <fullName evidence="1">Uncharacterized protein</fullName>
    </submittedName>
</protein>